<feature type="transmembrane region" description="Helical" evidence="6">
    <location>
        <begin position="192"/>
        <end position="210"/>
    </location>
</feature>
<evidence type="ECO:0000313" key="9">
    <source>
        <dbReference type="Proteomes" id="UP001377567"/>
    </source>
</evidence>
<dbReference type="GO" id="GO:0005783">
    <property type="term" value="C:endoplasmic reticulum"/>
    <property type="evidence" value="ECO:0007669"/>
    <property type="project" value="TreeGrafter"/>
</dbReference>
<evidence type="ECO:0000256" key="2">
    <source>
        <dbReference type="ARBA" id="ARBA00022692"/>
    </source>
</evidence>
<feature type="transmembrane region" description="Helical" evidence="6">
    <location>
        <begin position="46"/>
        <end position="65"/>
    </location>
</feature>
<evidence type="ECO:0000256" key="6">
    <source>
        <dbReference type="SAM" id="Phobius"/>
    </source>
</evidence>
<dbReference type="PROSITE" id="PS50922">
    <property type="entry name" value="TLC"/>
    <property type="match status" value="1"/>
</dbReference>
<dbReference type="Proteomes" id="UP001377567">
    <property type="component" value="Unassembled WGS sequence"/>
</dbReference>
<accession>A0AAV5S407</accession>
<dbReference type="EMBL" id="BTGD01000013">
    <property type="protein sequence ID" value="GMM57562.1"/>
    <property type="molecule type" value="Genomic_DNA"/>
</dbReference>
<evidence type="ECO:0000256" key="1">
    <source>
        <dbReference type="ARBA" id="ARBA00004141"/>
    </source>
</evidence>
<feature type="transmembrane region" description="Helical" evidence="6">
    <location>
        <begin position="243"/>
        <end position="262"/>
    </location>
</feature>
<keyword evidence="3 6" id="KW-1133">Transmembrane helix</keyword>
<evidence type="ECO:0000259" key="7">
    <source>
        <dbReference type="PROSITE" id="PS50922"/>
    </source>
</evidence>
<dbReference type="SMART" id="SM00724">
    <property type="entry name" value="TLC"/>
    <property type="match status" value="1"/>
</dbReference>
<reference evidence="8 9" key="1">
    <citation type="journal article" date="2023" name="Elife">
        <title>Identification of key yeast species and microbe-microbe interactions impacting larval growth of Drosophila in the wild.</title>
        <authorList>
            <person name="Mure A."/>
            <person name="Sugiura Y."/>
            <person name="Maeda R."/>
            <person name="Honda K."/>
            <person name="Sakurai N."/>
            <person name="Takahashi Y."/>
            <person name="Watada M."/>
            <person name="Katoh T."/>
            <person name="Gotoh A."/>
            <person name="Gotoh Y."/>
            <person name="Taniguchi I."/>
            <person name="Nakamura K."/>
            <person name="Hayashi T."/>
            <person name="Katayama T."/>
            <person name="Uemura T."/>
            <person name="Hattori Y."/>
        </authorList>
    </citation>
    <scope>NUCLEOTIDE SEQUENCE [LARGE SCALE GENOMIC DNA]</scope>
    <source>
        <strain evidence="8 9">KH-74</strain>
    </source>
</reference>
<dbReference type="InterPro" id="IPR050846">
    <property type="entry name" value="TLCD"/>
</dbReference>
<keyword evidence="4 5" id="KW-0472">Membrane</keyword>
<dbReference type="GO" id="GO:0055088">
    <property type="term" value="P:lipid homeostasis"/>
    <property type="evidence" value="ECO:0007669"/>
    <property type="project" value="TreeGrafter"/>
</dbReference>
<comment type="caution">
    <text evidence="8">The sequence shown here is derived from an EMBL/GenBank/DDBJ whole genome shotgun (WGS) entry which is preliminary data.</text>
</comment>
<dbReference type="AlphaFoldDB" id="A0AAV5S407"/>
<dbReference type="InterPro" id="IPR006634">
    <property type="entry name" value="TLC-dom"/>
</dbReference>
<evidence type="ECO:0000256" key="3">
    <source>
        <dbReference type="ARBA" id="ARBA00022989"/>
    </source>
</evidence>
<keyword evidence="9" id="KW-1185">Reference proteome</keyword>
<dbReference type="Pfam" id="PF03798">
    <property type="entry name" value="TRAM_LAG1_CLN8"/>
    <property type="match status" value="1"/>
</dbReference>
<comment type="subcellular location">
    <subcellularLocation>
        <location evidence="1">Membrane</location>
        <topology evidence="1">Multi-pass membrane protein</topology>
    </subcellularLocation>
</comment>
<evidence type="ECO:0000256" key="4">
    <source>
        <dbReference type="ARBA" id="ARBA00023136"/>
    </source>
</evidence>
<sequence>MLLFTPLVDALLAIPAPPGWETLVTGKLQSSGLVASEALLGNLHSILYITAFYQTVFVLGARMLLPRICDWRIGLKLEEERDLKVEHKYSRAQRARSLAEQASMHLVSFLQSLIVLDLSIAFLASPERSGAVPYPDASSRIFGEARETQVVCIFAIGYFIWDALISMAYSTLPFVMHGVVSTSVYLIGIKPYLQWYAPVFLIFELSNPFLNFRWFGTKFLPPQSQCNGKGKNLLKLLRQLLQVNNLVFLVTFFAGRIAWGWYQIGALCWDFYLVSGDARFLPFDTGVIVAGNLVLDVLNAIWFKTMLGVAIKTIAGKKAQPETHVKAC</sequence>
<proteinExistence type="predicted"/>
<organism evidence="8 9">
    <name type="scientific">Maudiozyma humilis</name>
    <name type="common">Sour dough yeast</name>
    <name type="synonym">Kazachstania humilis</name>
    <dbReference type="NCBI Taxonomy" id="51915"/>
    <lineage>
        <taxon>Eukaryota</taxon>
        <taxon>Fungi</taxon>
        <taxon>Dikarya</taxon>
        <taxon>Ascomycota</taxon>
        <taxon>Saccharomycotina</taxon>
        <taxon>Saccharomycetes</taxon>
        <taxon>Saccharomycetales</taxon>
        <taxon>Saccharomycetaceae</taxon>
        <taxon>Maudiozyma</taxon>
    </lineage>
</organism>
<name>A0AAV5S407_MAUHU</name>
<evidence type="ECO:0000313" key="8">
    <source>
        <dbReference type="EMBL" id="GMM57562.1"/>
    </source>
</evidence>
<protein>
    <recommendedName>
        <fullName evidence="7">TLC domain-containing protein</fullName>
    </recommendedName>
</protein>
<gene>
    <name evidence="8" type="ORF">DAKH74_041780</name>
</gene>
<feature type="transmembrane region" description="Helical" evidence="6">
    <location>
        <begin position="282"/>
        <end position="303"/>
    </location>
</feature>
<evidence type="ECO:0000256" key="5">
    <source>
        <dbReference type="PROSITE-ProRule" id="PRU00205"/>
    </source>
</evidence>
<feature type="domain" description="TLC" evidence="7">
    <location>
        <begin position="97"/>
        <end position="315"/>
    </location>
</feature>
<dbReference type="GO" id="GO:0016020">
    <property type="term" value="C:membrane"/>
    <property type="evidence" value="ECO:0007669"/>
    <property type="project" value="UniProtKB-SubCell"/>
</dbReference>
<dbReference type="PANTHER" id="PTHR13439:SF6">
    <property type="entry name" value="AAR085WP"/>
    <property type="match status" value="1"/>
</dbReference>
<feature type="transmembrane region" description="Helical" evidence="6">
    <location>
        <begin position="150"/>
        <end position="172"/>
    </location>
</feature>
<keyword evidence="2 5" id="KW-0812">Transmembrane</keyword>
<dbReference type="PANTHER" id="PTHR13439">
    <property type="entry name" value="CT120 PROTEIN"/>
    <property type="match status" value="1"/>
</dbReference>